<evidence type="ECO:0000313" key="1">
    <source>
        <dbReference type="EMBL" id="MCU6685803.1"/>
    </source>
</evidence>
<keyword evidence="2" id="KW-1185">Reference proteome</keyword>
<keyword evidence="1" id="KW-0378">Hydrolase</keyword>
<dbReference type="Proteomes" id="UP001652431">
    <property type="component" value="Unassembled WGS sequence"/>
</dbReference>
<dbReference type="Pfam" id="PF00756">
    <property type="entry name" value="Esterase"/>
    <property type="match status" value="1"/>
</dbReference>
<proteinExistence type="predicted"/>
<dbReference type="InterPro" id="IPR029058">
    <property type="entry name" value="AB_hydrolase_fold"/>
</dbReference>
<evidence type="ECO:0000313" key="2">
    <source>
        <dbReference type="Proteomes" id="UP001652431"/>
    </source>
</evidence>
<dbReference type="PANTHER" id="PTHR48098">
    <property type="entry name" value="ENTEROCHELIN ESTERASE-RELATED"/>
    <property type="match status" value="1"/>
</dbReference>
<protein>
    <submittedName>
        <fullName evidence="1">Alpha/beta hydrolase-fold protein</fullName>
    </submittedName>
</protein>
<accession>A0ABT2RK68</accession>
<organism evidence="1 2">
    <name type="scientific">Dorea acetigenes</name>
    <dbReference type="NCBI Taxonomy" id="2981787"/>
    <lineage>
        <taxon>Bacteria</taxon>
        <taxon>Bacillati</taxon>
        <taxon>Bacillota</taxon>
        <taxon>Clostridia</taxon>
        <taxon>Lachnospirales</taxon>
        <taxon>Lachnospiraceae</taxon>
        <taxon>Dorea</taxon>
    </lineage>
</organism>
<dbReference type="PANTHER" id="PTHR48098:SF3">
    <property type="entry name" value="IRON(III) ENTEROBACTIN ESTERASE"/>
    <property type="match status" value="1"/>
</dbReference>
<comment type="caution">
    <text evidence="1">The sequence shown here is derived from an EMBL/GenBank/DDBJ whole genome shotgun (WGS) entry which is preliminary data.</text>
</comment>
<name>A0ABT2RK68_9FIRM</name>
<dbReference type="InterPro" id="IPR000801">
    <property type="entry name" value="Esterase-like"/>
</dbReference>
<dbReference type="SUPFAM" id="SSF53474">
    <property type="entry name" value="alpha/beta-Hydrolases"/>
    <property type="match status" value="1"/>
</dbReference>
<dbReference type="RefSeq" id="WP_158368539.1">
    <property type="nucleotide sequence ID" value="NZ_JAOQJU010000002.1"/>
</dbReference>
<dbReference type="Gene3D" id="3.40.50.1820">
    <property type="entry name" value="alpha/beta hydrolase"/>
    <property type="match status" value="1"/>
</dbReference>
<dbReference type="GO" id="GO:0016787">
    <property type="term" value="F:hydrolase activity"/>
    <property type="evidence" value="ECO:0007669"/>
    <property type="project" value="UniProtKB-KW"/>
</dbReference>
<dbReference type="EMBL" id="JAOQJU010000002">
    <property type="protein sequence ID" value="MCU6685803.1"/>
    <property type="molecule type" value="Genomic_DNA"/>
</dbReference>
<reference evidence="1 2" key="1">
    <citation type="journal article" date="2021" name="ISME Commun">
        <title>Automated analysis of genomic sequences facilitates high-throughput and comprehensive description of bacteria.</title>
        <authorList>
            <person name="Hitch T.C.A."/>
        </authorList>
    </citation>
    <scope>NUCLEOTIDE SEQUENCE [LARGE SCALE GENOMIC DNA]</scope>
    <source>
        <strain evidence="1 2">Sanger_03</strain>
    </source>
</reference>
<dbReference type="InterPro" id="IPR050583">
    <property type="entry name" value="Mycobacterial_A85_antigen"/>
</dbReference>
<sequence>MEVQYYKNYSPALGRDMECKIYGHAGRPVLFIPCQDGRFFDFENFHMTDVWSPWIESGEVMIFSIDTIDAETWSDQGGDPRWRICRYEQWIQYITDELVPFMRAMANERNGWSGYPGILVFGCSLGATHAANLYYRRPDLFDRLLALSGIYTSEYGFGNYMDDLVYINSPVHYLPNLPEDHPYIEMYNQQKSVICVGQGPWEIPESTRQMQSILQSKGIHTWVDFWGYDCAHDWDWWYKQVTYFVPYLLN</sequence>
<gene>
    <name evidence="1" type="ORF">OCV99_04370</name>
</gene>